<dbReference type="RefSeq" id="WP_129968386.1">
    <property type="nucleotide sequence ID" value="NZ_JACCEW010000002.1"/>
</dbReference>
<name>A0A853F742_9BURK</name>
<dbReference type="InterPro" id="IPR039697">
    <property type="entry name" value="Alcohol_dehydrogenase_Fe"/>
</dbReference>
<proteinExistence type="inferred from homology"/>
<gene>
    <name evidence="4" type="ORF">H0A68_05935</name>
</gene>
<dbReference type="Pfam" id="PF00465">
    <property type="entry name" value="Fe-ADH"/>
    <property type="match status" value="1"/>
</dbReference>
<accession>A0A853F742</accession>
<evidence type="ECO:0000259" key="3">
    <source>
        <dbReference type="Pfam" id="PF00465"/>
    </source>
</evidence>
<dbReference type="OrthoDB" id="323926at2"/>
<dbReference type="Gene3D" id="3.40.50.1970">
    <property type="match status" value="1"/>
</dbReference>
<dbReference type="Gene3D" id="1.20.1090.10">
    <property type="entry name" value="Dehydroquinate synthase-like - alpha domain"/>
    <property type="match status" value="1"/>
</dbReference>
<evidence type="ECO:0000313" key="5">
    <source>
        <dbReference type="Proteomes" id="UP000580517"/>
    </source>
</evidence>
<comment type="similarity">
    <text evidence="1">Belongs to the iron-containing alcohol dehydrogenase family.</text>
</comment>
<evidence type="ECO:0000313" key="4">
    <source>
        <dbReference type="EMBL" id="NYT36405.1"/>
    </source>
</evidence>
<dbReference type="PANTHER" id="PTHR11496:SF102">
    <property type="entry name" value="ALCOHOL DEHYDROGENASE 4"/>
    <property type="match status" value="1"/>
</dbReference>
<dbReference type="InterPro" id="IPR001670">
    <property type="entry name" value="ADH_Fe/GldA"/>
</dbReference>
<keyword evidence="5" id="KW-1185">Reference proteome</keyword>
<dbReference type="GO" id="GO:0046872">
    <property type="term" value="F:metal ion binding"/>
    <property type="evidence" value="ECO:0007669"/>
    <property type="project" value="InterPro"/>
</dbReference>
<organism evidence="4 5">
    <name type="scientific">Allopusillimonas soli</name>
    <dbReference type="NCBI Taxonomy" id="659016"/>
    <lineage>
        <taxon>Bacteria</taxon>
        <taxon>Pseudomonadati</taxon>
        <taxon>Pseudomonadota</taxon>
        <taxon>Betaproteobacteria</taxon>
        <taxon>Burkholderiales</taxon>
        <taxon>Alcaligenaceae</taxon>
        <taxon>Allopusillimonas</taxon>
    </lineage>
</organism>
<sequence>MPDSNTFLSTTHAVRVHAGDQALSYLPYEVDRLGARRAMILCGRSVANKTELLPLLADLLGERLVGVFGKMGKDAPLPDIQAAVANARQCRADILVAVGAGSVLKAARVVDILLSEPGDLDSLVTQYPDNGRPVSPKLRSTKLPIINILTAGTSAQNRGGAAVKDVENGRRLEFFDPKTRPAAIFWDDRALLTAPPELAFTTGLSVYWRSLMNICTLADANPLVEGSRRQALRLSRRAMPRLRNEQDAAARIDICAAALLQNRDEDDGGRPFDAHWIARVVYALVAATLTLVDSVDQGSANAVYTAPVIREFGHLCPDIVAALAETIEMDAIPSGRGTAHALLAEHFEKEFSDLGVPRHLRDLGVARHMLDEIVKLSLLNFNADRNRELGSHQGKLRKIVYEAW</sequence>
<dbReference type="SUPFAM" id="SSF56796">
    <property type="entry name" value="Dehydroquinate synthase-like"/>
    <property type="match status" value="1"/>
</dbReference>
<reference evidence="4 5" key="1">
    <citation type="submission" date="2020-07" db="EMBL/GenBank/DDBJ databases">
        <title>Taxonomic revisions and descriptions of new bacterial species based on genomic comparisons in the high-G+C-content subgroup of the family Alcaligenaceae.</title>
        <authorList>
            <person name="Szabo A."/>
            <person name="Felfoldi T."/>
        </authorList>
    </citation>
    <scope>NUCLEOTIDE SEQUENCE [LARGE SCALE GENOMIC DNA]</scope>
    <source>
        <strain evidence="4 5">DSM 25264</strain>
    </source>
</reference>
<evidence type="ECO:0000256" key="1">
    <source>
        <dbReference type="ARBA" id="ARBA00007358"/>
    </source>
</evidence>
<dbReference type="EMBL" id="JACCEW010000002">
    <property type="protein sequence ID" value="NYT36405.1"/>
    <property type="molecule type" value="Genomic_DNA"/>
</dbReference>
<dbReference type="PANTHER" id="PTHR11496">
    <property type="entry name" value="ALCOHOL DEHYDROGENASE"/>
    <property type="match status" value="1"/>
</dbReference>
<dbReference type="Proteomes" id="UP000580517">
    <property type="component" value="Unassembled WGS sequence"/>
</dbReference>
<dbReference type="AlphaFoldDB" id="A0A853F742"/>
<protein>
    <submittedName>
        <fullName evidence="4">Iron-containing alcohol dehydrogenase</fullName>
    </submittedName>
</protein>
<comment type="caution">
    <text evidence="4">The sequence shown here is derived from an EMBL/GenBank/DDBJ whole genome shotgun (WGS) entry which is preliminary data.</text>
</comment>
<evidence type="ECO:0000256" key="2">
    <source>
        <dbReference type="ARBA" id="ARBA00023002"/>
    </source>
</evidence>
<feature type="domain" description="Alcohol dehydrogenase iron-type/glycerol dehydrogenase GldA" evidence="3">
    <location>
        <begin position="15"/>
        <end position="187"/>
    </location>
</feature>
<keyword evidence="2" id="KW-0560">Oxidoreductase</keyword>
<dbReference type="GO" id="GO:0004022">
    <property type="term" value="F:alcohol dehydrogenase (NAD+) activity"/>
    <property type="evidence" value="ECO:0007669"/>
    <property type="project" value="TreeGrafter"/>
</dbReference>